<evidence type="ECO:0000313" key="4">
    <source>
        <dbReference type="EMBL" id="EMG47942.1"/>
    </source>
</evidence>
<name>M3HKL9_CANMX</name>
<gene>
    <name evidence="4" type="ORF">G210_1574</name>
</gene>
<dbReference type="STRING" id="1245528.M3HKL9"/>
<reference evidence="4 5" key="1">
    <citation type="submission" date="2013-02" db="EMBL/GenBank/DDBJ databases">
        <title>Genome sequence of Candida maltosa Xu316, a potential industrial strain for xylitol and ethanol production.</title>
        <authorList>
            <person name="Yu J."/>
            <person name="Wang Q."/>
            <person name="Geng X."/>
            <person name="Bao W."/>
            <person name="He P."/>
            <person name="Cai J."/>
        </authorList>
    </citation>
    <scope>NUCLEOTIDE SEQUENCE [LARGE SCALE GENOMIC DNA]</scope>
    <source>
        <strain evidence="5">Xu316</strain>
    </source>
</reference>
<feature type="compositionally biased region" description="Low complexity" evidence="2">
    <location>
        <begin position="245"/>
        <end position="264"/>
    </location>
</feature>
<dbReference type="PANTHER" id="PTHR32343">
    <property type="entry name" value="SERINE/ARGININE-RICH SPLICING FACTOR"/>
    <property type="match status" value="1"/>
</dbReference>
<protein>
    <recommendedName>
        <fullName evidence="3">RRM domain-containing protein</fullName>
    </recommendedName>
</protein>
<accession>M3HKL9</accession>
<dbReference type="InterPro" id="IPR012677">
    <property type="entry name" value="Nucleotide-bd_a/b_plait_sf"/>
</dbReference>
<dbReference type="Proteomes" id="UP000011777">
    <property type="component" value="Unassembled WGS sequence"/>
</dbReference>
<dbReference type="SUPFAM" id="SSF54928">
    <property type="entry name" value="RNA-binding domain, RBD"/>
    <property type="match status" value="1"/>
</dbReference>
<organism evidence="4 5">
    <name type="scientific">Candida maltosa (strain Xu316)</name>
    <name type="common">Yeast</name>
    <dbReference type="NCBI Taxonomy" id="1245528"/>
    <lineage>
        <taxon>Eukaryota</taxon>
        <taxon>Fungi</taxon>
        <taxon>Dikarya</taxon>
        <taxon>Ascomycota</taxon>
        <taxon>Saccharomycotina</taxon>
        <taxon>Pichiomycetes</taxon>
        <taxon>Debaryomycetaceae</taxon>
        <taxon>Candida/Lodderomyces clade</taxon>
        <taxon>Candida</taxon>
    </lineage>
</organism>
<dbReference type="PANTHER" id="PTHR32343:SF10">
    <property type="entry name" value="RNA-BINDING REGION RNP-1 DOMAIN-CONTAINING PROTEIN"/>
    <property type="match status" value="1"/>
</dbReference>
<dbReference type="SMART" id="SM00360">
    <property type="entry name" value="RRM"/>
    <property type="match status" value="1"/>
</dbReference>
<dbReference type="OrthoDB" id="7763451at2759"/>
<dbReference type="AlphaFoldDB" id="M3HKL9"/>
<sequence>MSSVIVSNIPSSVSPVKIREFFSFCGKIEDLVPLDDNEKVKKYEVVFASPKAVSTALLLNDAELDNAFIKVEEVPEITDGVKDIKQTTGSDDVKQDDAIVTGDKTYDDVDQEEKPKYAILAQLLADGYVVSDQIIAKGIEFDKKNGVSAKFNEFITNLDKKYVHSQDPNSTVNQQLQKAQASYEKSGIDQKLKKYFSDAVSSPWGVKIHDYYKSFSKDVNDVHQEAVRLANIKRKELEESKKDNAATSATTATTATSTTTTTKE</sequence>
<proteinExistence type="predicted"/>
<dbReference type="Pfam" id="PF00076">
    <property type="entry name" value="RRM_1"/>
    <property type="match status" value="1"/>
</dbReference>
<keyword evidence="1" id="KW-0694">RNA-binding</keyword>
<feature type="domain" description="RRM" evidence="3">
    <location>
        <begin position="2"/>
        <end position="76"/>
    </location>
</feature>
<dbReference type="InterPro" id="IPR035979">
    <property type="entry name" value="RBD_domain_sf"/>
</dbReference>
<dbReference type="eggNOG" id="ENOG502S19D">
    <property type="taxonomic scope" value="Eukaryota"/>
</dbReference>
<dbReference type="HOGENOM" id="CLU_074138_2_0_1"/>
<evidence type="ECO:0000259" key="3">
    <source>
        <dbReference type="PROSITE" id="PS50102"/>
    </source>
</evidence>
<dbReference type="OMA" id="IEMRSET"/>
<dbReference type="EMBL" id="AOGT01001325">
    <property type="protein sequence ID" value="EMG47942.1"/>
    <property type="molecule type" value="Genomic_DNA"/>
</dbReference>
<feature type="region of interest" description="Disordered" evidence="2">
    <location>
        <begin position="237"/>
        <end position="264"/>
    </location>
</feature>
<comment type="caution">
    <text evidence="4">The sequence shown here is derived from an EMBL/GenBank/DDBJ whole genome shotgun (WGS) entry which is preliminary data.</text>
</comment>
<dbReference type="PROSITE" id="PS50102">
    <property type="entry name" value="RRM"/>
    <property type="match status" value="1"/>
</dbReference>
<dbReference type="Gene3D" id="3.30.70.330">
    <property type="match status" value="1"/>
</dbReference>
<dbReference type="InterPro" id="IPR000504">
    <property type="entry name" value="RRM_dom"/>
</dbReference>
<dbReference type="GO" id="GO:0003723">
    <property type="term" value="F:RNA binding"/>
    <property type="evidence" value="ECO:0007669"/>
    <property type="project" value="UniProtKB-UniRule"/>
</dbReference>
<keyword evidence="5" id="KW-1185">Reference proteome</keyword>
<evidence type="ECO:0000256" key="1">
    <source>
        <dbReference type="PROSITE-ProRule" id="PRU00176"/>
    </source>
</evidence>
<evidence type="ECO:0000256" key="2">
    <source>
        <dbReference type="SAM" id="MobiDB-lite"/>
    </source>
</evidence>
<evidence type="ECO:0000313" key="5">
    <source>
        <dbReference type="Proteomes" id="UP000011777"/>
    </source>
</evidence>